<name>A0A4R3MHM1_9HYPH</name>
<keyword evidence="8" id="KW-1185">Reference proteome</keyword>
<accession>A0A4R3MHM1</accession>
<evidence type="ECO:0000256" key="4">
    <source>
        <dbReference type="ARBA" id="ARBA00023316"/>
    </source>
</evidence>
<dbReference type="Proteomes" id="UP000295678">
    <property type="component" value="Unassembled WGS sequence"/>
</dbReference>
<sequence length="365" mass="39347">MSAHPIVAAGHRLIPVAFRDIPGFADDRFGPAFTAFLRSCGQARQTRPESFDAVCLRALAAGTAVDDAAARTFFEAEFLPHRVEPSDGAGLVTAYYEPVVPGSRVPTARFREPLYRLPDDLVPVNDANRPEGWDESLSWGRRTEAGLEPFPTRAEIDAGALDGVVEPLAYVEDAVEAFFIHIQGSTRIALPDGSTMRIGFAGKNGWPYTSVGRYMQDNGLVPPQGLSMDGLRAFFREDLARARSLMQVNRSYIFFREIAGLDLELGPIGGEGVPLTAGRSVAVDTAFHRYGTPVFVDAAIQTGPERSLEPFRRLMIAQDTGSAIRGPARLDLFWGTGAEAGSVAGGIKAPADVYVLLPRGGRPGD</sequence>
<keyword evidence="4" id="KW-0961">Cell wall biogenesis/degradation</keyword>
<gene>
    <name evidence="7" type="ORF">EDC22_103220</name>
</gene>
<dbReference type="PANTHER" id="PTHR30124">
    <property type="entry name" value="MEMBRANE-BOUND LYTIC MUREIN TRANSGLYCOSYLASE A"/>
    <property type="match status" value="1"/>
</dbReference>
<dbReference type="InterPro" id="IPR036908">
    <property type="entry name" value="RlpA-like_sf"/>
</dbReference>
<dbReference type="InterPro" id="IPR010611">
    <property type="entry name" value="3D_dom"/>
</dbReference>
<dbReference type="Gene3D" id="2.40.40.10">
    <property type="entry name" value="RlpA-like domain"/>
    <property type="match status" value="1"/>
</dbReference>
<dbReference type="SUPFAM" id="SSF50685">
    <property type="entry name" value="Barwin-like endoglucanases"/>
    <property type="match status" value="1"/>
</dbReference>
<dbReference type="InterPro" id="IPR005300">
    <property type="entry name" value="MltA_B"/>
</dbReference>
<dbReference type="InterPro" id="IPR026044">
    <property type="entry name" value="MltA"/>
</dbReference>
<dbReference type="CDD" id="cd14485">
    <property type="entry name" value="mltA_like_LT_A"/>
    <property type="match status" value="1"/>
</dbReference>
<protein>
    <recommendedName>
        <fullName evidence="2">peptidoglycan lytic exotransglycosylase</fullName>
        <ecNumber evidence="2">4.2.2.n1</ecNumber>
    </recommendedName>
    <alternativeName>
        <fullName evidence="5">Murein hydrolase A</fullName>
    </alternativeName>
</protein>
<dbReference type="OrthoDB" id="9783686at2"/>
<dbReference type="GO" id="GO:0008933">
    <property type="term" value="F:peptidoglycan lytic transglycosylase activity"/>
    <property type="evidence" value="ECO:0007669"/>
    <property type="project" value="TreeGrafter"/>
</dbReference>
<dbReference type="Gene3D" id="2.40.240.50">
    <property type="entry name" value="Barwin-like endoglucanases"/>
    <property type="match status" value="1"/>
</dbReference>
<dbReference type="Pfam" id="PF03562">
    <property type="entry name" value="MltA"/>
    <property type="match status" value="1"/>
</dbReference>
<dbReference type="AlphaFoldDB" id="A0A4R3MHM1"/>
<evidence type="ECO:0000256" key="5">
    <source>
        <dbReference type="ARBA" id="ARBA00030918"/>
    </source>
</evidence>
<evidence type="ECO:0000259" key="6">
    <source>
        <dbReference type="SMART" id="SM00925"/>
    </source>
</evidence>
<dbReference type="GO" id="GO:0009254">
    <property type="term" value="P:peptidoglycan turnover"/>
    <property type="evidence" value="ECO:0007669"/>
    <property type="project" value="InterPro"/>
</dbReference>
<comment type="caution">
    <text evidence="7">The sequence shown here is derived from an EMBL/GenBank/DDBJ whole genome shotgun (WGS) entry which is preliminary data.</text>
</comment>
<dbReference type="GO" id="GO:0004553">
    <property type="term" value="F:hydrolase activity, hydrolyzing O-glycosyl compounds"/>
    <property type="evidence" value="ECO:0007669"/>
    <property type="project" value="InterPro"/>
</dbReference>
<organism evidence="7 8">
    <name type="scientific">Tepidamorphus gemmatus</name>
    <dbReference type="NCBI Taxonomy" id="747076"/>
    <lineage>
        <taxon>Bacteria</taxon>
        <taxon>Pseudomonadati</taxon>
        <taxon>Pseudomonadota</taxon>
        <taxon>Alphaproteobacteria</taxon>
        <taxon>Hyphomicrobiales</taxon>
        <taxon>Tepidamorphaceae</taxon>
        <taxon>Tepidamorphus</taxon>
    </lineage>
</organism>
<proteinExistence type="predicted"/>
<dbReference type="CDD" id="cd14668">
    <property type="entry name" value="mlta_B"/>
    <property type="match status" value="1"/>
</dbReference>
<evidence type="ECO:0000313" key="8">
    <source>
        <dbReference type="Proteomes" id="UP000295678"/>
    </source>
</evidence>
<dbReference type="GO" id="GO:0071555">
    <property type="term" value="P:cell wall organization"/>
    <property type="evidence" value="ECO:0007669"/>
    <property type="project" value="UniProtKB-KW"/>
</dbReference>
<dbReference type="EMBL" id="SMAK01000003">
    <property type="protein sequence ID" value="TCT11907.1"/>
    <property type="molecule type" value="Genomic_DNA"/>
</dbReference>
<reference evidence="7 8" key="1">
    <citation type="submission" date="2019-03" db="EMBL/GenBank/DDBJ databases">
        <title>Genomic Encyclopedia of Type Strains, Phase IV (KMG-IV): sequencing the most valuable type-strain genomes for metagenomic binning, comparative biology and taxonomic classification.</title>
        <authorList>
            <person name="Goeker M."/>
        </authorList>
    </citation>
    <scope>NUCLEOTIDE SEQUENCE [LARGE SCALE GENOMIC DNA]</scope>
    <source>
        <strain evidence="7 8">DSM 19345</strain>
    </source>
</reference>
<dbReference type="SMART" id="SM00925">
    <property type="entry name" value="MltA"/>
    <property type="match status" value="1"/>
</dbReference>
<dbReference type="Pfam" id="PF06725">
    <property type="entry name" value="3D"/>
    <property type="match status" value="1"/>
</dbReference>
<comment type="catalytic activity">
    <reaction evidence="1">
        <text>Exolytic cleavage of the (1-&gt;4)-beta-glycosidic linkage between N-acetylmuramic acid (MurNAc) and N-acetylglucosamine (GlcNAc) residues in peptidoglycan, from either the reducing or the non-reducing ends of the peptidoglycan chains, with concomitant formation of a 1,6-anhydrobond in the MurNAc residue.</text>
        <dbReference type="EC" id="4.2.2.n1"/>
    </reaction>
</comment>
<evidence type="ECO:0000256" key="2">
    <source>
        <dbReference type="ARBA" id="ARBA00012587"/>
    </source>
</evidence>
<evidence type="ECO:0000256" key="1">
    <source>
        <dbReference type="ARBA" id="ARBA00001420"/>
    </source>
</evidence>
<dbReference type="EC" id="4.2.2.n1" evidence="2"/>
<evidence type="ECO:0000256" key="3">
    <source>
        <dbReference type="ARBA" id="ARBA00023239"/>
    </source>
</evidence>
<dbReference type="PIRSF" id="PIRSF019422">
    <property type="entry name" value="MltA"/>
    <property type="match status" value="1"/>
</dbReference>
<dbReference type="PANTHER" id="PTHR30124:SF0">
    <property type="entry name" value="MEMBRANE-BOUND LYTIC MUREIN TRANSGLYCOSYLASE A"/>
    <property type="match status" value="1"/>
</dbReference>
<feature type="domain" description="Lytic transglycosylase MltA" evidence="6">
    <location>
        <begin position="99"/>
        <end position="256"/>
    </location>
</feature>
<keyword evidence="3" id="KW-0456">Lyase</keyword>
<evidence type="ECO:0000313" key="7">
    <source>
        <dbReference type="EMBL" id="TCT11907.1"/>
    </source>
</evidence>
<dbReference type="GO" id="GO:0009253">
    <property type="term" value="P:peptidoglycan catabolic process"/>
    <property type="evidence" value="ECO:0007669"/>
    <property type="project" value="TreeGrafter"/>
</dbReference>
<dbReference type="GO" id="GO:0019867">
    <property type="term" value="C:outer membrane"/>
    <property type="evidence" value="ECO:0007669"/>
    <property type="project" value="InterPro"/>
</dbReference>